<evidence type="ECO:0000313" key="4">
    <source>
        <dbReference type="Proteomes" id="UP000011591"/>
    </source>
</evidence>
<gene>
    <name evidence="3" type="ORF">C480_15760</name>
</gene>
<evidence type="ECO:0000313" key="3">
    <source>
        <dbReference type="EMBL" id="ELZ03833.1"/>
    </source>
</evidence>
<dbReference type="Proteomes" id="UP000011591">
    <property type="component" value="Unassembled WGS sequence"/>
</dbReference>
<keyword evidence="2" id="KW-1133">Transmembrane helix</keyword>
<keyword evidence="2" id="KW-0812">Transmembrane</keyword>
<reference evidence="3 4" key="1">
    <citation type="journal article" date="2014" name="PLoS Genet.">
        <title>Phylogenetically driven sequencing of extremely halophilic archaea reveals strategies for static and dynamic osmo-response.</title>
        <authorList>
            <person name="Becker E.A."/>
            <person name="Seitzer P.M."/>
            <person name="Tritt A."/>
            <person name="Larsen D."/>
            <person name="Krusor M."/>
            <person name="Yao A.I."/>
            <person name="Wu D."/>
            <person name="Madern D."/>
            <person name="Eisen J.A."/>
            <person name="Darling A.E."/>
            <person name="Facciotti M.T."/>
        </authorList>
    </citation>
    <scope>NUCLEOTIDE SEQUENCE [LARGE SCALE GENOMIC DNA]</scope>
    <source>
        <strain evidence="3 4">DSM 13077</strain>
    </source>
</reference>
<dbReference type="RefSeq" id="WP_006666568.1">
    <property type="nucleotide sequence ID" value="NZ_AOIP01000032.1"/>
</dbReference>
<organism evidence="3 4">
    <name type="scientific">Natrialba aegyptia DSM 13077</name>
    <dbReference type="NCBI Taxonomy" id="1227491"/>
    <lineage>
        <taxon>Archaea</taxon>
        <taxon>Methanobacteriati</taxon>
        <taxon>Methanobacteriota</taxon>
        <taxon>Stenosarchaea group</taxon>
        <taxon>Halobacteria</taxon>
        <taxon>Halobacteriales</taxon>
        <taxon>Natrialbaceae</taxon>
        <taxon>Natrialba</taxon>
    </lineage>
</organism>
<dbReference type="PATRIC" id="fig|1227491.4.peg.3237"/>
<feature type="transmembrane region" description="Helical" evidence="2">
    <location>
        <begin position="43"/>
        <end position="63"/>
    </location>
</feature>
<dbReference type="AlphaFoldDB" id="M0B0S9"/>
<feature type="transmembrane region" description="Helical" evidence="2">
    <location>
        <begin position="20"/>
        <end position="37"/>
    </location>
</feature>
<proteinExistence type="predicted"/>
<sequence length="125" mass="13047">MNSRVSSERVERMGWTERLTLALTAGYLVTLAAVFIIDEPILWVLWAAGAVGIVGVVLLAVNWSRAVPVASGSDDPVSTAETGTGTRTGPGTETETENGTETGTRAEKPAATEDGGETNANAERD</sequence>
<name>M0B0S9_9EURY</name>
<comment type="caution">
    <text evidence="3">The sequence shown here is derived from an EMBL/GenBank/DDBJ whole genome shotgun (WGS) entry which is preliminary data.</text>
</comment>
<protein>
    <submittedName>
        <fullName evidence="3">Uncharacterized protein</fullName>
    </submittedName>
</protein>
<keyword evidence="2" id="KW-0472">Membrane</keyword>
<evidence type="ECO:0000256" key="2">
    <source>
        <dbReference type="SAM" id="Phobius"/>
    </source>
</evidence>
<evidence type="ECO:0000256" key="1">
    <source>
        <dbReference type="SAM" id="MobiDB-lite"/>
    </source>
</evidence>
<feature type="region of interest" description="Disordered" evidence="1">
    <location>
        <begin position="69"/>
        <end position="125"/>
    </location>
</feature>
<feature type="compositionally biased region" description="Low complexity" evidence="1">
    <location>
        <begin position="79"/>
        <end position="103"/>
    </location>
</feature>
<keyword evidence="4" id="KW-1185">Reference proteome</keyword>
<dbReference type="EMBL" id="AOIP01000032">
    <property type="protein sequence ID" value="ELZ03833.1"/>
    <property type="molecule type" value="Genomic_DNA"/>
</dbReference>
<accession>M0B0S9</accession>